<dbReference type="AlphaFoldDB" id="A0AAD9XHL1"/>
<proteinExistence type="predicted"/>
<feature type="compositionally biased region" description="Polar residues" evidence="1">
    <location>
        <begin position="360"/>
        <end position="375"/>
    </location>
</feature>
<sequence>MKQIAYLHDGVDRQWSRSLIHTTVWKTNGADSSSTQWHESPDRVDRFFIGSLVYLFLLPRRFFLRHVGAFLLSFPMLGGWVILGEPVLDRAFWILVSTSLDTGNQYDSRPGPGSCAVTIGMQIPIPLGGGPVLIVVLFYSKRFRTPLLSFTIDRCYSLLLVQIEDSGFQVSCRSMRSTPFIEDLKNTIVRLRGFEQDYRFAPIRLKWDDLQYMGGDTFVEVVSIHLNFLELQNLVYEFTKFDRTYDVIISSLVKTESGRRKYRLQRDSDVRFLLPDQTVVPEVYVDLVKKVVRDVREQPAIPSRISQIPNTCEADEQERVDDNDSYALDEIHQPREVLSNPEDDVVDTNSDSDLDGQDVADTNTEGRNQYTNTEG</sequence>
<evidence type="ECO:0000313" key="4">
    <source>
        <dbReference type="Proteomes" id="UP001280121"/>
    </source>
</evidence>
<keyword evidence="2" id="KW-0812">Transmembrane</keyword>
<feature type="compositionally biased region" description="Acidic residues" evidence="1">
    <location>
        <begin position="341"/>
        <end position="358"/>
    </location>
</feature>
<keyword evidence="4" id="KW-1185">Reference proteome</keyword>
<evidence type="ECO:0000313" key="3">
    <source>
        <dbReference type="EMBL" id="KAK2659609.1"/>
    </source>
</evidence>
<comment type="caution">
    <text evidence="3">The sequence shown here is derived from an EMBL/GenBank/DDBJ whole genome shotgun (WGS) entry which is preliminary data.</text>
</comment>
<keyword evidence="2" id="KW-1133">Transmembrane helix</keyword>
<feature type="transmembrane region" description="Helical" evidence="2">
    <location>
        <begin position="119"/>
        <end position="139"/>
    </location>
</feature>
<reference evidence="3" key="1">
    <citation type="journal article" date="2023" name="Plant J.">
        <title>Genome sequences and population genomics provide insights into the demographic history, inbreeding, and mutation load of two 'living fossil' tree species of Dipteronia.</title>
        <authorList>
            <person name="Feng Y."/>
            <person name="Comes H.P."/>
            <person name="Chen J."/>
            <person name="Zhu S."/>
            <person name="Lu R."/>
            <person name="Zhang X."/>
            <person name="Li P."/>
            <person name="Qiu J."/>
            <person name="Olsen K.M."/>
            <person name="Qiu Y."/>
        </authorList>
    </citation>
    <scope>NUCLEOTIDE SEQUENCE</scope>
    <source>
        <strain evidence="3">KIB01</strain>
    </source>
</reference>
<dbReference type="Proteomes" id="UP001280121">
    <property type="component" value="Unassembled WGS sequence"/>
</dbReference>
<name>A0AAD9XHL1_9ROSI</name>
<organism evidence="3 4">
    <name type="scientific">Dipteronia dyeriana</name>
    <dbReference type="NCBI Taxonomy" id="168575"/>
    <lineage>
        <taxon>Eukaryota</taxon>
        <taxon>Viridiplantae</taxon>
        <taxon>Streptophyta</taxon>
        <taxon>Embryophyta</taxon>
        <taxon>Tracheophyta</taxon>
        <taxon>Spermatophyta</taxon>
        <taxon>Magnoliopsida</taxon>
        <taxon>eudicotyledons</taxon>
        <taxon>Gunneridae</taxon>
        <taxon>Pentapetalae</taxon>
        <taxon>rosids</taxon>
        <taxon>malvids</taxon>
        <taxon>Sapindales</taxon>
        <taxon>Sapindaceae</taxon>
        <taxon>Hippocastanoideae</taxon>
        <taxon>Acereae</taxon>
        <taxon>Dipteronia</taxon>
    </lineage>
</organism>
<evidence type="ECO:0000256" key="1">
    <source>
        <dbReference type="SAM" id="MobiDB-lite"/>
    </source>
</evidence>
<evidence type="ECO:0000256" key="2">
    <source>
        <dbReference type="SAM" id="Phobius"/>
    </source>
</evidence>
<gene>
    <name evidence="3" type="ORF">Ddye_006142</name>
</gene>
<keyword evidence="2" id="KW-0472">Membrane</keyword>
<protein>
    <submittedName>
        <fullName evidence="3">Uncharacterized protein</fullName>
    </submittedName>
</protein>
<feature type="transmembrane region" description="Helical" evidence="2">
    <location>
        <begin position="62"/>
        <end position="83"/>
    </location>
</feature>
<dbReference type="EMBL" id="JANJYI010000002">
    <property type="protein sequence ID" value="KAK2659609.1"/>
    <property type="molecule type" value="Genomic_DNA"/>
</dbReference>
<feature type="region of interest" description="Disordered" evidence="1">
    <location>
        <begin position="331"/>
        <end position="375"/>
    </location>
</feature>
<accession>A0AAD9XHL1</accession>